<name>A0ABX6QX88_9VIBR</name>
<gene>
    <name evidence="1" type="ORF">Vspart_00870</name>
</gene>
<dbReference type="RefSeq" id="WP_182288277.1">
    <property type="nucleotide sequence ID" value="NZ_CP046268.1"/>
</dbReference>
<sequence>MSSSSLTGQLAELRKYGVIGSMLYKLYQQYEAKQDANETYKELMLVLDGLWTKGYRFESKEVQAVVALLRELPAPGARKRSFERRYLVDEYTLKQLPHDPRRISPGYWH</sequence>
<dbReference type="Proteomes" id="UP000515264">
    <property type="component" value="Chromosome 1"/>
</dbReference>
<organism evidence="1 2">
    <name type="scientific">Vibrio spartinae</name>
    <dbReference type="NCBI Taxonomy" id="1918945"/>
    <lineage>
        <taxon>Bacteria</taxon>
        <taxon>Pseudomonadati</taxon>
        <taxon>Pseudomonadota</taxon>
        <taxon>Gammaproteobacteria</taxon>
        <taxon>Vibrionales</taxon>
        <taxon>Vibrionaceae</taxon>
        <taxon>Vibrio</taxon>
    </lineage>
</organism>
<reference evidence="1 2" key="1">
    <citation type="journal article" date="2020" name="J. Nat. Prod.">
        <title>Genomics-Metabolomics Profiling Disclosed Marine Vibrio spartinae 3.6 as a Producer of a New Branched Side Chain Prodigiosin.</title>
        <authorList>
            <person name="Vitale G.A."/>
            <person name="Sciarretta M."/>
            <person name="Palma Esposito F."/>
            <person name="January G.G."/>
            <person name="Giaccio M."/>
            <person name="Bunk B."/>
            <person name="Sproer C."/>
            <person name="Bajerski F."/>
            <person name="Power D."/>
            <person name="Festa C."/>
            <person name="Monti M.C."/>
            <person name="D'Auria M.V."/>
            <person name="de Pascale D."/>
        </authorList>
    </citation>
    <scope>NUCLEOTIDE SEQUENCE [LARGE SCALE GENOMIC DNA]</scope>
    <source>
        <strain evidence="1 2">3.6</strain>
    </source>
</reference>
<evidence type="ECO:0000313" key="2">
    <source>
        <dbReference type="Proteomes" id="UP000515264"/>
    </source>
</evidence>
<proteinExistence type="predicted"/>
<protein>
    <submittedName>
        <fullName evidence="1">Uncharacterized protein</fullName>
    </submittedName>
</protein>
<evidence type="ECO:0000313" key="1">
    <source>
        <dbReference type="EMBL" id="QMV13632.1"/>
    </source>
</evidence>
<accession>A0ABX6QX88</accession>
<dbReference type="EMBL" id="CP046268">
    <property type="protein sequence ID" value="QMV13632.1"/>
    <property type="molecule type" value="Genomic_DNA"/>
</dbReference>
<keyword evidence="2" id="KW-1185">Reference proteome</keyword>